<evidence type="ECO:0000313" key="2">
    <source>
        <dbReference type="EMBL" id="PFG44746.1"/>
    </source>
</evidence>
<evidence type="ECO:0000313" key="3">
    <source>
        <dbReference type="Proteomes" id="UP000224130"/>
    </source>
</evidence>
<organism evidence="2 3">
    <name type="scientific">Isoptericola jiangsuensis</name>
    <dbReference type="NCBI Taxonomy" id="548579"/>
    <lineage>
        <taxon>Bacteria</taxon>
        <taxon>Bacillati</taxon>
        <taxon>Actinomycetota</taxon>
        <taxon>Actinomycetes</taxon>
        <taxon>Micrococcales</taxon>
        <taxon>Promicromonosporaceae</taxon>
        <taxon>Isoptericola</taxon>
    </lineage>
</organism>
<proteinExistence type="predicted"/>
<accession>A0A2A9F1Q5</accession>
<sequence length="61" mass="7159">MSQLMFGPALEAELAYHRELLDAAYGRAPFWQRVRARTTALRSAVPHRHRRTERPLVHRHA</sequence>
<keyword evidence="3" id="KW-1185">Reference proteome</keyword>
<feature type="region of interest" description="Disordered" evidence="1">
    <location>
        <begin position="42"/>
        <end position="61"/>
    </location>
</feature>
<gene>
    <name evidence="2" type="ORF">ATJ88_3482</name>
</gene>
<name>A0A2A9F1Q5_9MICO</name>
<dbReference type="EMBL" id="PDJJ01000001">
    <property type="protein sequence ID" value="PFG44746.1"/>
    <property type="molecule type" value="Genomic_DNA"/>
</dbReference>
<evidence type="ECO:0000256" key="1">
    <source>
        <dbReference type="SAM" id="MobiDB-lite"/>
    </source>
</evidence>
<feature type="compositionally biased region" description="Basic residues" evidence="1">
    <location>
        <begin position="45"/>
        <end position="61"/>
    </location>
</feature>
<protein>
    <submittedName>
        <fullName evidence="2">Uncharacterized protein</fullName>
    </submittedName>
</protein>
<comment type="caution">
    <text evidence="2">The sequence shown here is derived from an EMBL/GenBank/DDBJ whole genome shotgun (WGS) entry which is preliminary data.</text>
</comment>
<dbReference type="AlphaFoldDB" id="A0A2A9F1Q5"/>
<dbReference type="Proteomes" id="UP000224130">
    <property type="component" value="Unassembled WGS sequence"/>
</dbReference>
<reference evidence="2 3" key="1">
    <citation type="submission" date="2017-10" db="EMBL/GenBank/DDBJ databases">
        <title>Sequencing the genomes of 1000 actinobacteria strains.</title>
        <authorList>
            <person name="Klenk H.-P."/>
        </authorList>
    </citation>
    <scope>NUCLEOTIDE SEQUENCE [LARGE SCALE GENOMIC DNA]</scope>
    <source>
        <strain evidence="2 3">DSM 21863</strain>
    </source>
</reference>
<dbReference type="RefSeq" id="WP_170023695.1">
    <property type="nucleotide sequence ID" value="NZ_PDJJ01000001.1"/>
</dbReference>